<evidence type="ECO:0000256" key="1">
    <source>
        <dbReference type="SAM" id="Phobius"/>
    </source>
</evidence>
<dbReference type="EMBL" id="LN774769">
    <property type="protein sequence ID" value="CEN28759.1"/>
    <property type="molecule type" value="Genomic_DNA"/>
</dbReference>
<feature type="transmembrane region" description="Helical" evidence="1">
    <location>
        <begin position="12"/>
        <end position="37"/>
    </location>
</feature>
<sequence length="48" mass="5574">MTDILKTFIYISHVITILFAVAVGVLLICSVLINALVWQNYKKRREHE</sequence>
<gene>
    <name evidence="2" type="ORF">LACPI_1559</name>
</gene>
<organism evidence="2 3">
    <name type="scientific">Pseudolactococcus piscium MKFS47</name>
    <dbReference type="NCBI Taxonomy" id="297352"/>
    <lineage>
        <taxon>Bacteria</taxon>
        <taxon>Bacillati</taxon>
        <taxon>Bacillota</taxon>
        <taxon>Bacilli</taxon>
        <taxon>Lactobacillales</taxon>
        <taxon>Streptococcaceae</taxon>
        <taxon>Pseudolactococcus</taxon>
    </lineage>
</organism>
<proteinExistence type="predicted"/>
<evidence type="ECO:0000313" key="2">
    <source>
        <dbReference type="EMBL" id="CEN28759.1"/>
    </source>
</evidence>
<keyword evidence="1" id="KW-1133">Transmembrane helix</keyword>
<evidence type="ECO:0000313" key="3">
    <source>
        <dbReference type="Proteomes" id="UP000033166"/>
    </source>
</evidence>
<reference evidence="3" key="1">
    <citation type="submission" date="2015-01" db="EMBL/GenBank/DDBJ databases">
        <authorList>
            <person name="Andreevskaya M."/>
        </authorList>
    </citation>
    <scope>NUCLEOTIDE SEQUENCE [LARGE SCALE GENOMIC DNA]</scope>
    <source>
        <strain evidence="3">MKFS47</strain>
    </source>
</reference>
<dbReference type="KEGG" id="lpk:LACPI_1559"/>
<dbReference type="AlphaFoldDB" id="A0A0D6DZ60"/>
<protein>
    <submittedName>
        <fullName evidence="2">Uncharacterized protein</fullName>
    </submittedName>
</protein>
<dbReference type="HOGENOM" id="CLU_3154239_0_0_9"/>
<keyword evidence="1" id="KW-0472">Membrane</keyword>
<accession>A0A0D6DZ60</accession>
<dbReference type="Proteomes" id="UP000033166">
    <property type="component" value="Chromosome I"/>
</dbReference>
<keyword evidence="1" id="KW-0812">Transmembrane</keyword>
<name>A0A0D6DZ60_9LACT</name>
<dbReference type="RefSeq" id="WP_157761134.1">
    <property type="nucleotide sequence ID" value="NZ_LN774769.1"/>
</dbReference>
<dbReference type="STRING" id="1364.LP2241_30567"/>